<feature type="transmembrane region" description="Helical" evidence="14">
    <location>
        <begin position="34"/>
        <end position="57"/>
    </location>
</feature>
<evidence type="ECO:0000256" key="12">
    <source>
        <dbReference type="ARBA" id="ARBA00023012"/>
    </source>
</evidence>
<comment type="subcellular location">
    <subcellularLocation>
        <location evidence="2">Cell membrane</location>
        <topology evidence="2">Multi-pass membrane protein</topology>
    </subcellularLocation>
</comment>
<evidence type="ECO:0000256" key="14">
    <source>
        <dbReference type="SAM" id="Phobius"/>
    </source>
</evidence>
<reference evidence="16 17" key="1">
    <citation type="journal article" date="2015" name="Antonie Van Leeuwenhoek">
        <title>Oceanobacillus bengalensis sp. nov., a bacterium isolated from seawater of the Bay of Bengal.</title>
        <authorList>
            <person name="Yongchang O."/>
            <person name="Xiang W."/>
            <person name="Wang G."/>
        </authorList>
    </citation>
    <scope>NUCLEOTIDE SEQUENCE [LARGE SCALE GENOMIC DNA]</scope>
    <source>
        <strain evidence="16 17">MCCC 1K00260</strain>
    </source>
</reference>
<dbReference type="Pfam" id="PF00512">
    <property type="entry name" value="HisKA"/>
    <property type="match status" value="1"/>
</dbReference>
<keyword evidence="8" id="KW-0547">Nucleotide-binding</keyword>
<evidence type="ECO:0000313" key="16">
    <source>
        <dbReference type="EMBL" id="RKQ17105.1"/>
    </source>
</evidence>
<dbReference type="SMART" id="SM00388">
    <property type="entry name" value="HisKA"/>
    <property type="match status" value="1"/>
</dbReference>
<keyword evidence="5" id="KW-0597">Phosphoprotein</keyword>
<evidence type="ECO:0000256" key="1">
    <source>
        <dbReference type="ARBA" id="ARBA00000085"/>
    </source>
</evidence>
<feature type="domain" description="Histidine kinase" evidence="15">
    <location>
        <begin position="120"/>
        <end position="327"/>
    </location>
</feature>
<dbReference type="EMBL" id="RBZO01000006">
    <property type="protein sequence ID" value="RKQ17105.1"/>
    <property type="molecule type" value="Genomic_DNA"/>
</dbReference>
<organism evidence="16 17">
    <name type="scientific">Oceanobacillus bengalensis</name>
    <dbReference type="NCBI Taxonomy" id="1435466"/>
    <lineage>
        <taxon>Bacteria</taxon>
        <taxon>Bacillati</taxon>
        <taxon>Bacillota</taxon>
        <taxon>Bacilli</taxon>
        <taxon>Bacillales</taxon>
        <taxon>Bacillaceae</taxon>
        <taxon>Oceanobacillus</taxon>
    </lineage>
</organism>
<gene>
    <name evidence="16" type="ORF">D8M05_05390</name>
</gene>
<protein>
    <recommendedName>
        <fullName evidence="3">histidine kinase</fullName>
        <ecNumber evidence="3">2.7.13.3</ecNumber>
    </recommendedName>
</protein>
<dbReference type="GO" id="GO:0000155">
    <property type="term" value="F:phosphorelay sensor kinase activity"/>
    <property type="evidence" value="ECO:0007669"/>
    <property type="project" value="InterPro"/>
</dbReference>
<keyword evidence="7 14" id="KW-0812">Transmembrane</keyword>
<evidence type="ECO:0000256" key="8">
    <source>
        <dbReference type="ARBA" id="ARBA00022741"/>
    </source>
</evidence>
<comment type="caution">
    <text evidence="16">The sequence shown here is derived from an EMBL/GenBank/DDBJ whole genome shotgun (WGS) entry which is preliminary data.</text>
</comment>
<dbReference type="InterPro" id="IPR005467">
    <property type="entry name" value="His_kinase_dom"/>
</dbReference>
<evidence type="ECO:0000256" key="13">
    <source>
        <dbReference type="ARBA" id="ARBA00023136"/>
    </source>
</evidence>
<accession>A0A494Z3K3</accession>
<dbReference type="OrthoDB" id="9780487at2"/>
<dbReference type="SUPFAM" id="SSF47384">
    <property type="entry name" value="Homodimeric domain of signal transducing histidine kinase"/>
    <property type="match status" value="1"/>
</dbReference>
<dbReference type="PANTHER" id="PTHR45453:SF2">
    <property type="entry name" value="HISTIDINE KINASE"/>
    <property type="match status" value="1"/>
</dbReference>
<dbReference type="GO" id="GO:0016036">
    <property type="term" value="P:cellular response to phosphate starvation"/>
    <property type="evidence" value="ECO:0007669"/>
    <property type="project" value="TreeGrafter"/>
</dbReference>
<evidence type="ECO:0000256" key="2">
    <source>
        <dbReference type="ARBA" id="ARBA00004651"/>
    </source>
</evidence>
<keyword evidence="9 16" id="KW-0418">Kinase</keyword>
<dbReference type="Gene3D" id="1.10.287.130">
    <property type="match status" value="1"/>
</dbReference>
<dbReference type="GO" id="GO:0005886">
    <property type="term" value="C:plasma membrane"/>
    <property type="evidence" value="ECO:0007669"/>
    <property type="project" value="UniProtKB-SubCell"/>
</dbReference>
<evidence type="ECO:0000313" key="17">
    <source>
        <dbReference type="Proteomes" id="UP000281813"/>
    </source>
</evidence>
<sequence length="332" mass="39111">MKLFFKEHALLIAVQVIQFTVIVAVYWLNGDHHIKTALYAIFLGFFFLGCYLLYHFYSRRKFFERLDKPLEFLDDSFQKTDQTPVSIALDSLLKDQYNLYQKEIKRLESKQEEHLKFMDQWVHQMKTPLSVIELTAQNLDEPDSSNIREETERMKNSLHTILYMARLRSIEQDFHIKPVSLLKLIHEVNSENKRFYIRNKVYPKFQAEKEITVETDEKWLFFIVSQLIHNAVKYTKGKSGNIHISIYERESEAVLEVMDSGVGIPQSDHKRIFEAFYTGENGRKFRESTGMGLYLTKEASVQLGHRIEMDSKVNEGTTFRIIFSPTQNLTNL</sequence>
<dbReference type="PROSITE" id="PS50109">
    <property type="entry name" value="HIS_KIN"/>
    <property type="match status" value="1"/>
</dbReference>
<keyword evidence="11 14" id="KW-1133">Transmembrane helix</keyword>
<dbReference type="InterPro" id="IPR036890">
    <property type="entry name" value="HATPase_C_sf"/>
</dbReference>
<keyword evidence="13 14" id="KW-0472">Membrane</keyword>
<keyword evidence="10" id="KW-0067">ATP-binding</keyword>
<evidence type="ECO:0000256" key="4">
    <source>
        <dbReference type="ARBA" id="ARBA00022475"/>
    </source>
</evidence>
<dbReference type="InterPro" id="IPR050351">
    <property type="entry name" value="BphY/WalK/GraS-like"/>
</dbReference>
<dbReference type="RefSeq" id="WP_121129418.1">
    <property type="nucleotide sequence ID" value="NZ_JBHUFK010000041.1"/>
</dbReference>
<dbReference type="GO" id="GO:0005524">
    <property type="term" value="F:ATP binding"/>
    <property type="evidence" value="ECO:0007669"/>
    <property type="project" value="UniProtKB-KW"/>
</dbReference>
<keyword evidence="6" id="KW-0808">Transferase</keyword>
<dbReference type="InterPro" id="IPR036097">
    <property type="entry name" value="HisK_dim/P_sf"/>
</dbReference>
<evidence type="ECO:0000256" key="6">
    <source>
        <dbReference type="ARBA" id="ARBA00022679"/>
    </source>
</evidence>
<keyword evidence="12" id="KW-0902">Two-component regulatory system</keyword>
<comment type="catalytic activity">
    <reaction evidence="1">
        <text>ATP + protein L-histidine = ADP + protein N-phospho-L-histidine.</text>
        <dbReference type="EC" id="2.7.13.3"/>
    </reaction>
</comment>
<evidence type="ECO:0000256" key="7">
    <source>
        <dbReference type="ARBA" id="ARBA00022692"/>
    </source>
</evidence>
<proteinExistence type="predicted"/>
<evidence type="ECO:0000259" key="15">
    <source>
        <dbReference type="PROSITE" id="PS50109"/>
    </source>
</evidence>
<dbReference type="PANTHER" id="PTHR45453">
    <property type="entry name" value="PHOSPHATE REGULON SENSOR PROTEIN PHOR"/>
    <property type="match status" value="1"/>
</dbReference>
<feature type="transmembrane region" description="Helical" evidence="14">
    <location>
        <begin position="9"/>
        <end position="28"/>
    </location>
</feature>
<dbReference type="Proteomes" id="UP000281813">
    <property type="component" value="Unassembled WGS sequence"/>
</dbReference>
<evidence type="ECO:0000256" key="3">
    <source>
        <dbReference type="ARBA" id="ARBA00012438"/>
    </source>
</evidence>
<evidence type="ECO:0000256" key="11">
    <source>
        <dbReference type="ARBA" id="ARBA00022989"/>
    </source>
</evidence>
<dbReference type="InterPro" id="IPR003594">
    <property type="entry name" value="HATPase_dom"/>
</dbReference>
<dbReference type="EC" id="2.7.13.3" evidence="3"/>
<dbReference type="SMART" id="SM00387">
    <property type="entry name" value="HATPase_c"/>
    <property type="match status" value="1"/>
</dbReference>
<dbReference type="Gene3D" id="3.30.565.10">
    <property type="entry name" value="Histidine kinase-like ATPase, C-terminal domain"/>
    <property type="match status" value="1"/>
</dbReference>
<evidence type="ECO:0000256" key="10">
    <source>
        <dbReference type="ARBA" id="ARBA00022840"/>
    </source>
</evidence>
<keyword evidence="17" id="KW-1185">Reference proteome</keyword>
<dbReference type="SUPFAM" id="SSF55874">
    <property type="entry name" value="ATPase domain of HSP90 chaperone/DNA topoisomerase II/histidine kinase"/>
    <property type="match status" value="1"/>
</dbReference>
<name>A0A494Z3K3_9BACI</name>
<dbReference type="GO" id="GO:0004721">
    <property type="term" value="F:phosphoprotein phosphatase activity"/>
    <property type="evidence" value="ECO:0007669"/>
    <property type="project" value="TreeGrafter"/>
</dbReference>
<evidence type="ECO:0000256" key="9">
    <source>
        <dbReference type="ARBA" id="ARBA00022777"/>
    </source>
</evidence>
<evidence type="ECO:0000256" key="5">
    <source>
        <dbReference type="ARBA" id="ARBA00022553"/>
    </source>
</evidence>
<keyword evidence="4" id="KW-1003">Cell membrane</keyword>
<dbReference type="InterPro" id="IPR003661">
    <property type="entry name" value="HisK_dim/P_dom"/>
</dbReference>
<dbReference type="PRINTS" id="PR00344">
    <property type="entry name" value="BCTRLSENSOR"/>
</dbReference>
<dbReference type="InterPro" id="IPR004358">
    <property type="entry name" value="Sig_transdc_His_kin-like_C"/>
</dbReference>
<dbReference type="Pfam" id="PF02518">
    <property type="entry name" value="HATPase_c"/>
    <property type="match status" value="1"/>
</dbReference>
<dbReference type="AlphaFoldDB" id="A0A494Z3K3"/>
<dbReference type="CDD" id="cd00082">
    <property type="entry name" value="HisKA"/>
    <property type="match status" value="1"/>
</dbReference>